<evidence type="ECO:0000313" key="7">
    <source>
        <dbReference type="EMBL" id="MEN3931614.1"/>
    </source>
</evidence>
<keyword evidence="2 5" id="KW-0479">Metal-binding</keyword>
<dbReference type="GO" id="GO:0016491">
    <property type="term" value="F:oxidoreductase activity"/>
    <property type="evidence" value="ECO:0007669"/>
    <property type="project" value="UniProtKB-KW"/>
</dbReference>
<evidence type="ECO:0000256" key="5">
    <source>
        <dbReference type="HAMAP-Rule" id="MF_01206"/>
    </source>
</evidence>
<comment type="catalytic activity">
    <reaction evidence="5">
        <text>L-methionyl-[protein] + a quinone + H2O = L-methionyl-(R)-S-oxide-[protein] + a quinol</text>
        <dbReference type="Rhea" id="RHEA:51296"/>
        <dbReference type="Rhea" id="RHEA-COMP:12313"/>
        <dbReference type="Rhea" id="RHEA-COMP:12314"/>
        <dbReference type="ChEBI" id="CHEBI:15377"/>
        <dbReference type="ChEBI" id="CHEBI:16044"/>
        <dbReference type="ChEBI" id="CHEBI:24646"/>
        <dbReference type="ChEBI" id="CHEBI:45764"/>
        <dbReference type="ChEBI" id="CHEBI:132124"/>
    </reaction>
</comment>
<dbReference type="InterPro" id="IPR000572">
    <property type="entry name" value="OxRdtase_Mopterin-bd_dom"/>
</dbReference>
<dbReference type="EC" id="1.8.5.-" evidence="5"/>
<dbReference type="Proteomes" id="UP001418637">
    <property type="component" value="Unassembled WGS sequence"/>
</dbReference>
<dbReference type="PANTHER" id="PTHR43032">
    <property type="entry name" value="PROTEIN-METHIONINE-SULFOXIDE REDUCTASE"/>
    <property type="match status" value="1"/>
</dbReference>
<dbReference type="SUPFAM" id="SSF56524">
    <property type="entry name" value="Oxidoreductase molybdopterin-binding domain"/>
    <property type="match status" value="1"/>
</dbReference>
<evidence type="ECO:0000256" key="3">
    <source>
        <dbReference type="ARBA" id="ARBA00022729"/>
    </source>
</evidence>
<feature type="binding site" evidence="5">
    <location>
        <begin position="234"/>
        <end position="236"/>
    </location>
    <ligand>
        <name>Mo-molybdopterin</name>
        <dbReference type="ChEBI" id="CHEBI:71302"/>
    </ligand>
</feature>
<comment type="similarity">
    <text evidence="5">Belongs to the MsrP family.</text>
</comment>
<dbReference type="RefSeq" id="WP_346337656.1">
    <property type="nucleotide sequence ID" value="NZ_JBBYXI010000004.1"/>
</dbReference>
<accession>A0ABV0BL04</accession>
<comment type="function">
    <text evidence="5">Part of the MsrPQ system that repairs oxidized periplasmic proteins containing methionine sulfoxide residues (Met-O), using respiratory chain electrons. Thus protects these proteins from oxidative-stress damage caused by reactive species of oxygen and chlorine generated by the host defense mechanisms. MsrPQ is essential for the maintenance of envelope integrity under bleach stress, rescuing a wide series of structurally unrelated periplasmic proteins from methionine oxidation. The catalytic subunit MsrP is non-stereospecific, being able to reduce both (R-) and (S-) diastereoisomers of methionine sulfoxide.</text>
</comment>
<protein>
    <recommendedName>
        <fullName evidence="5">Protein-methionine-sulfoxide reductase catalytic subunit MsrP</fullName>
        <ecNumber evidence="5">1.8.5.-</ecNumber>
    </recommendedName>
</protein>
<keyword evidence="1 5" id="KW-0500">Molybdenum</keyword>
<comment type="PTM">
    <text evidence="5">Predicted to be exported by the Tat system. The position of the signal peptide cleavage has not been experimentally proven.</text>
</comment>
<evidence type="ECO:0000256" key="2">
    <source>
        <dbReference type="ARBA" id="ARBA00022723"/>
    </source>
</evidence>
<dbReference type="EMBL" id="JBBYXI010000004">
    <property type="protein sequence ID" value="MEN3931614.1"/>
    <property type="molecule type" value="Genomic_DNA"/>
</dbReference>
<comment type="subunit">
    <text evidence="5">Heterodimer of a catalytic subunit (MsrP) and a heme-binding subunit (MsrQ).</text>
</comment>
<keyword evidence="4 5" id="KW-0560">Oxidoreductase</keyword>
<reference evidence="7 8" key="1">
    <citation type="submission" date="2024-04" db="EMBL/GenBank/DDBJ databases">
        <title>A novel species isolated from cricket.</title>
        <authorList>
            <person name="Wang H.-C."/>
        </authorList>
    </citation>
    <scope>NUCLEOTIDE SEQUENCE [LARGE SCALE GENOMIC DNA]</scope>
    <source>
        <strain evidence="7 8">WL0021</strain>
    </source>
</reference>
<keyword evidence="8" id="KW-1185">Reference proteome</keyword>
<evidence type="ECO:0000313" key="8">
    <source>
        <dbReference type="Proteomes" id="UP001418637"/>
    </source>
</evidence>
<proteinExistence type="inferred from homology"/>
<feature type="binding site" evidence="5">
    <location>
        <position position="170"/>
    </location>
    <ligand>
        <name>Mo-molybdopterin</name>
        <dbReference type="ChEBI" id="CHEBI:71302"/>
    </ligand>
</feature>
<feature type="binding site" evidence="5">
    <location>
        <position position="223"/>
    </location>
    <ligand>
        <name>Mo-molybdopterin</name>
        <dbReference type="ChEBI" id="CHEBI:71302"/>
    </ligand>
</feature>
<name>A0ABV0BL04_9HYPH</name>
<sequence>MAHFKDHIPSSEITPKDIFLNRRSFMAAAGGTLAAASMGLSPKQLHAAQIDGTLPATRNKDFSVDVTPTAKNIISTYNNYYEFGTDKSSPSRYAERLVTRPWTVEVTGEVETPRIFDIDDLLKLPLQERVYRFRCVEAWSMVVPWIGFEFRELAKLVNPTSKAKYVEFTTVVQKENMTGLRYPIIDWPYKEGLRIDEAMHPLTLLTVGLYGDLLPNQNGAPIRLIVPWKYGFKGAKSIVRIAFVEKQPKTSWVEIQPQEYGFYANVNPAVSHPRWSQQYERALPNLFASQPTLPFNGYADQVASLYTGMDLSKYY</sequence>
<dbReference type="HAMAP" id="MF_01206">
    <property type="entry name" value="MsrP"/>
    <property type="match status" value="1"/>
</dbReference>
<comment type="cofactor">
    <cofactor evidence="5">
        <name>Mo-molybdopterin</name>
        <dbReference type="ChEBI" id="CHEBI:71302"/>
    </cofactor>
    <text evidence="5">Binds 1 Mo-molybdopterin (Mo-MPT) cofactor per subunit.</text>
</comment>
<dbReference type="InterPro" id="IPR006311">
    <property type="entry name" value="TAT_signal"/>
</dbReference>
<comment type="catalytic activity">
    <reaction evidence="5">
        <text>L-methionyl-[protein] + a quinone + H2O = L-methionyl-(S)-S-oxide-[protein] + a quinol</text>
        <dbReference type="Rhea" id="RHEA:51292"/>
        <dbReference type="Rhea" id="RHEA-COMP:12313"/>
        <dbReference type="Rhea" id="RHEA-COMP:12315"/>
        <dbReference type="ChEBI" id="CHEBI:15377"/>
        <dbReference type="ChEBI" id="CHEBI:16044"/>
        <dbReference type="ChEBI" id="CHEBI:24646"/>
        <dbReference type="ChEBI" id="CHEBI:44120"/>
        <dbReference type="ChEBI" id="CHEBI:132124"/>
    </reaction>
</comment>
<dbReference type="InterPro" id="IPR022867">
    <property type="entry name" value="MsrP"/>
</dbReference>
<dbReference type="NCBIfam" id="NF003767">
    <property type="entry name" value="PRK05363.1"/>
    <property type="match status" value="1"/>
</dbReference>
<dbReference type="PANTHER" id="PTHR43032:SF3">
    <property type="entry name" value="PROTEIN-METHIONINE-SULFOXIDE REDUCTASE CATALYTIC SUBUNIT MSRP"/>
    <property type="match status" value="1"/>
</dbReference>
<dbReference type="Gene3D" id="3.90.420.10">
    <property type="entry name" value="Oxidoreductase, molybdopterin-binding domain"/>
    <property type="match status" value="1"/>
</dbReference>
<evidence type="ECO:0000256" key="1">
    <source>
        <dbReference type="ARBA" id="ARBA00022505"/>
    </source>
</evidence>
<dbReference type="PROSITE" id="PS51318">
    <property type="entry name" value="TAT"/>
    <property type="match status" value="1"/>
</dbReference>
<evidence type="ECO:0000256" key="4">
    <source>
        <dbReference type="ARBA" id="ARBA00023002"/>
    </source>
</evidence>
<feature type="binding site" evidence="5">
    <location>
        <begin position="81"/>
        <end position="82"/>
    </location>
    <ligand>
        <name>Mo-molybdopterin</name>
        <dbReference type="ChEBI" id="CHEBI:71302"/>
    </ligand>
</feature>
<dbReference type="Pfam" id="PF00174">
    <property type="entry name" value="Oxidored_molyb"/>
    <property type="match status" value="1"/>
</dbReference>
<keyword evidence="3 5" id="KW-0732">Signal</keyword>
<feature type="domain" description="Oxidoreductase molybdopterin-binding" evidence="6">
    <location>
        <begin position="100"/>
        <end position="252"/>
    </location>
</feature>
<dbReference type="InterPro" id="IPR036374">
    <property type="entry name" value="OxRdtase_Mopterin-bd_sf"/>
</dbReference>
<feature type="binding site" evidence="5">
    <location>
        <position position="78"/>
    </location>
    <ligand>
        <name>Mo-molybdopterin</name>
        <dbReference type="ChEBI" id="CHEBI:71302"/>
    </ligand>
</feature>
<comment type="caution">
    <text evidence="7">The sequence shown here is derived from an EMBL/GenBank/DDBJ whole genome shotgun (WGS) entry which is preliminary data.</text>
</comment>
<feature type="binding site" evidence="5">
    <location>
        <position position="218"/>
    </location>
    <ligand>
        <name>Mo-molybdopterin</name>
        <dbReference type="ChEBI" id="CHEBI:71302"/>
    </ligand>
</feature>
<evidence type="ECO:0000259" key="6">
    <source>
        <dbReference type="Pfam" id="PF00174"/>
    </source>
</evidence>
<feature type="binding site" evidence="5">
    <location>
        <position position="135"/>
    </location>
    <ligand>
        <name>Mo-molybdopterin</name>
        <dbReference type="ChEBI" id="CHEBI:71302"/>
    </ligand>
    <ligandPart>
        <name>Mo</name>
        <dbReference type="ChEBI" id="CHEBI:28685"/>
    </ligandPart>
</feature>
<organism evidence="7 8">
    <name type="scientific">Hohaiivirga grylli</name>
    <dbReference type="NCBI Taxonomy" id="3133970"/>
    <lineage>
        <taxon>Bacteria</taxon>
        <taxon>Pseudomonadati</taxon>
        <taxon>Pseudomonadota</taxon>
        <taxon>Alphaproteobacteria</taxon>
        <taxon>Hyphomicrobiales</taxon>
        <taxon>Methylobacteriaceae</taxon>
        <taxon>Hohaiivirga</taxon>
    </lineage>
</organism>
<gene>
    <name evidence="5 7" type="primary">msrP</name>
    <name evidence="7" type="ORF">WJT86_11175</name>
</gene>